<dbReference type="Pfam" id="PF04299">
    <property type="entry name" value="FMN_bind_2"/>
    <property type="match status" value="1"/>
</dbReference>
<dbReference type="InterPro" id="IPR012349">
    <property type="entry name" value="Split_barrel_FMN-bd"/>
</dbReference>
<dbReference type="PANTHER" id="PTHR35802">
    <property type="entry name" value="PROTEASE SYNTHASE AND SPORULATION PROTEIN PAI 2"/>
    <property type="match status" value="1"/>
</dbReference>
<organism evidence="1 2">
    <name type="scientific">Streptomyces bangladeshensis</name>
    <dbReference type="NCBI Taxonomy" id="295352"/>
    <lineage>
        <taxon>Bacteria</taxon>
        <taxon>Bacillati</taxon>
        <taxon>Actinomycetota</taxon>
        <taxon>Actinomycetes</taxon>
        <taxon>Kitasatosporales</taxon>
        <taxon>Streptomycetaceae</taxon>
        <taxon>Streptomyces</taxon>
    </lineage>
</organism>
<proteinExistence type="predicted"/>
<dbReference type="InterPro" id="IPR007396">
    <property type="entry name" value="TR_PAI2-type"/>
</dbReference>
<accession>A0ABN1ZK59</accession>
<dbReference type="SUPFAM" id="SSF50475">
    <property type="entry name" value="FMN-binding split barrel"/>
    <property type="match status" value="1"/>
</dbReference>
<dbReference type="PANTHER" id="PTHR35802:SF1">
    <property type="entry name" value="PROTEASE SYNTHASE AND SPORULATION PROTEIN PAI 2"/>
    <property type="match status" value="1"/>
</dbReference>
<gene>
    <name evidence="1" type="ORF">GCM10009787_77720</name>
</gene>
<evidence type="ECO:0000313" key="2">
    <source>
        <dbReference type="Proteomes" id="UP001501391"/>
    </source>
</evidence>
<keyword evidence="2" id="KW-1185">Reference proteome</keyword>
<comment type="caution">
    <text evidence="1">The sequence shown here is derived from an EMBL/GenBank/DDBJ whole genome shotgun (WGS) entry which is preliminary data.</text>
</comment>
<evidence type="ECO:0000313" key="1">
    <source>
        <dbReference type="EMBL" id="GAA1500245.1"/>
    </source>
</evidence>
<dbReference type="PIRSF" id="PIRSF010372">
    <property type="entry name" value="PaiB"/>
    <property type="match status" value="1"/>
</dbReference>
<dbReference type="RefSeq" id="WP_237481169.1">
    <property type="nucleotide sequence ID" value="NZ_BAAAOQ010000044.1"/>
</dbReference>
<dbReference type="Gene3D" id="2.30.110.10">
    <property type="entry name" value="Electron Transport, Fmn-binding Protein, Chain A"/>
    <property type="match status" value="1"/>
</dbReference>
<dbReference type="EMBL" id="BAAAOQ010000044">
    <property type="protein sequence ID" value="GAA1500245.1"/>
    <property type="molecule type" value="Genomic_DNA"/>
</dbReference>
<reference evidence="1 2" key="1">
    <citation type="journal article" date="2019" name="Int. J. Syst. Evol. Microbiol.">
        <title>The Global Catalogue of Microorganisms (GCM) 10K type strain sequencing project: providing services to taxonomists for standard genome sequencing and annotation.</title>
        <authorList>
            <consortium name="The Broad Institute Genomics Platform"/>
            <consortium name="The Broad Institute Genome Sequencing Center for Infectious Disease"/>
            <person name="Wu L."/>
            <person name="Ma J."/>
        </authorList>
    </citation>
    <scope>NUCLEOTIDE SEQUENCE [LARGE SCALE GENOMIC DNA]</scope>
    <source>
        <strain evidence="1 2">JCM 14924</strain>
    </source>
</reference>
<name>A0ABN1ZK59_9ACTN</name>
<sequence length="231" mass="25302">MYERPLYREDRDGVVLAFLHHHPLALVVTAHEGVPVATHAPVLFRHGPDGADAEAVAAGTVPLAGSTLIGHMNVENPQWRRMRSGDRALIVFQGPHGYVSPTVYDVTPAAPTWNFTAVHVTGTVEPTAEPADVLDIVSDTARRLEGRFGRGWDQESSLDYFRQIAPGVGAFTLRVESVQTMFKLSQEKPTPMRRRVAEQFEASESGTHRALAGMMRAHGLTDADEERETAG</sequence>
<dbReference type="Proteomes" id="UP001501391">
    <property type="component" value="Unassembled WGS sequence"/>
</dbReference>
<protein>
    <submittedName>
        <fullName evidence="1">FMN-binding negative transcriptional regulator</fullName>
    </submittedName>
</protein>